<feature type="region of interest" description="Disordered" evidence="7">
    <location>
        <begin position="1"/>
        <end position="21"/>
    </location>
</feature>
<dbReference type="Proteomes" id="UP000265515">
    <property type="component" value="Unassembled WGS sequence"/>
</dbReference>
<feature type="compositionally biased region" description="Basic and acidic residues" evidence="7">
    <location>
        <begin position="457"/>
        <end position="469"/>
    </location>
</feature>
<protein>
    <recommendedName>
        <fullName evidence="8">Integrase catalytic domain-containing protein</fullName>
    </recommendedName>
</protein>
<dbReference type="InterPro" id="IPR001584">
    <property type="entry name" value="Integrase_cat-core"/>
</dbReference>
<keyword evidence="5" id="KW-0511">Multifunctional enzyme</keyword>
<dbReference type="OrthoDB" id="95964at2759"/>
<dbReference type="Pfam" id="PF00078">
    <property type="entry name" value="RVT_1"/>
    <property type="match status" value="1"/>
</dbReference>
<keyword evidence="3" id="KW-0540">Nuclease</keyword>
<evidence type="ECO:0000259" key="8">
    <source>
        <dbReference type="PROSITE" id="PS50994"/>
    </source>
</evidence>
<feature type="compositionally biased region" description="Basic residues" evidence="7">
    <location>
        <begin position="471"/>
        <end position="481"/>
    </location>
</feature>
<dbReference type="InterPro" id="IPR012337">
    <property type="entry name" value="RNaseH-like_sf"/>
</dbReference>
<evidence type="ECO:0000256" key="7">
    <source>
        <dbReference type="SAM" id="MobiDB-lite"/>
    </source>
</evidence>
<keyword evidence="4" id="KW-0255">Endonuclease</keyword>
<feature type="compositionally biased region" description="Polar residues" evidence="7">
    <location>
        <begin position="1"/>
        <end position="17"/>
    </location>
</feature>
<dbReference type="InterPro" id="IPR021109">
    <property type="entry name" value="Peptidase_aspartic_dom_sf"/>
</dbReference>
<dbReference type="Pfam" id="PF17919">
    <property type="entry name" value="RT_RNaseH_2"/>
    <property type="match status" value="1"/>
</dbReference>
<dbReference type="GO" id="GO:0016779">
    <property type="term" value="F:nucleotidyltransferase activity"/>
    <property type="evidence" value="ECO:0007669"/>
    <property type="project" value="UniProtKB-KW"/>
</dbReference>
<evidence type="ECO:0000256" key="6">
    <source>
        <dbReference type="SAM" id="Coils"/>
    </source>
</evidence>
<dbReference type="InterPro" id="IPR041577">
    <property type="entry name" value="RT_RNaseH_2"/>
</dbReference>
<evidence type="ECO:0000256" key="4">
    <source>
        <dbReference type="ARBA" id="ARBA00022759"/>
    </source>
</evidence>
<dbReference type="InterPro" id="IPR043128">
    <property type="entry name" value="Rev_trsase/Diguanyl_cyclase"/>
</dbReference>
<proteinExistence type="predicted"/>
<accession>A0A388LA72</accession>
<evidence type="ECO:0000256" key="5">
    <source>
        <dbReference type="ARBA" id="ARBA00023268"/>
    </source>
</evidence>
<sequence length="1303" mass="145570">MVLTRSKTSGMEQQPGETTEAYEARMLDMVAEYKQRAAEATFARKKEDDEAEEQRRLAEQQRQADAEAAATAADERRRLRRDKLLECEGDIEVIAGEWAVAAEEEGAPSAVRGLATTIEHVSDLVATCAAQQEDILCMDTLVRKQIRVIDELLDRVRRLEQQLATATPAGPSNLADRINVLEIDVGTLKDGALTTSQRIDQQICVAAASPTATNRESIPKFDGLPIFCDATKTDPIPWWRQFELELDIHHVFCDATKTDPIPWWRQFKLKLDIHHVINPNRHSYLYSRSGGACQAWLDNMLSTHNVAVSELHTKISWADPKAAWHKRFQVEPPELQAAEKLQRFYQNDLPSTDWITEYQRLASTPNLPSTFVAIKHFFIRRSCPALQNALMQVTETLTTSEQLFDKASQIILANIEAKNLGHSSAAGQGRGQHRSKVAVVAATTATNISSEAASSEEGDRLAIARDGGRPARGRGRSRPKTHTTSAPEAGPAAQEPWTHYGISEGVYRPASFACSGTMITTHHSFTSTSKLGKRPAALCWIAARLAISSASPLAQRAGLGAQVRRKPNPTAIKLADGRTQQLLDSYIEAVPVYFAPHACEPVTFDVLDTDFDIILGMPWLASADHTINFHQRTLTVRDAFGAEVPCTIPLPQSSIRCQVVTAKSFRATCAYERTHEIGLCFLRAAATTESSPTDLSSDPRVVRLLDEFTNIFESPTGVVPDRPISHEIILEAGAVPPKGCIYRMSEEELEVLRAQLDDLLDKGWIRPSSSPYGAPVLFVRKKNKDLRLCIDYRKLNAQTVKNAEPLPRIDDLLESLGAAIFFSKLDLKSGHHQISIRPQDCYKSAFKTLYGHFEWIVMPFGLTNAPATFQAAMTNEFRAMLDRFVLVYLDDILVYSRTLEDHLEHLDECWRRSAAPSTKPTTTKGISPLSDKIQAIKEWPEPKTVTNVRSFLGLAGYYQRFIKGYSKIAAPLSKLQCEDRPFDFDDHARTSFLALKAALLSAEVLRIYDPLLPTRVTTNASGYGIGAVLEQHDGVDWHPIEYFSKKLPGVHSIDDARKEEAIAMDITDPFPKHKTGVDGILTVVDRLTKFAMFLPCRYHAKAPELAEVLYAGWIRTKGYPKEIVCDRDTRFMSDFWLALIKRWGSSLKPSSARHPQTDGQTERAHQTAQVLLRTLIRPDLRDWVERLPDVELAYNSSIHPAIGMSPFEFDHGSPVTSPLDTIIPRAAESDDHLLFLRRMQELLVKARDQMAKTQQRMSQQANRQRLPCPFRAGDLVGFPQRNSTLNKTSFASSFRNGCGLGRL</sequence>
<dbReference type="InterPro" id="IPR000477">
    <property type="entry name" value="RT_dom"/>
</dbReference>
<dbReference type="Gramene" id="GBG79186">
    <property type="protein sequence ID" value="GBG79186"/>
    <property type="gene ID" value="CBR_g28903"/>
</dbReference>
<dbReference type="GO" id="GO:0015074">
    <property type="term" value="P:DNA integration"/>
    <property type="evidence" value="ECO:0007669"/>
    <property type="project" value="InterPro"/>
</dbReference>
<dbReference type="CDD" id="cd00303">
    <property type="entry name" value="retropepsin_like"/>
    <property type="match status" value="1"/>
</dbReference>
<dbReference type="EMBL" id="BFEA01000313">
    <property type="protein sequence ID" value="GBG79186.1"/>
    <property type="molecule type" value="Genomic_DNA"/>
</dbReference>
<dbReference type="CDD" id="cd22265">
    <property type="entry name" value="UDM1_RNF168"/>
    <property type="match status" value="1"/>
</dbReference>
<name>A0A388LA72_CHABU</name>
<organism evidence="9 10">
    <name type="scientific">Chara braunii</name>
    <name type="common">Braun's stonewort</name>
    <dbReference type="NCBI Taxonomy" id="69332"/>
    <lineage>
        <taxon>Eukaryota</taxon>
        <taxon>Viridiplantae</taxon>
        <taxon>Streptophyta</taxon>
        <taxon>Charophyceae</taxon>
        <taxon>Charales</taxon>
        <taxon>Characeae</taxon>
        <taxon>Chara</taxon>
    </lineage>
</organism>
<dbReference type="FunFam" id="3.30.70.270:FF:000020">
    <property type="entry name" value="Transposon Tf2-6 polyprotein-like Protein"/>
    <property type="match status" value="1"/>
</dbReference>
<gene>
    <name evidence="9" type="ORF">CBR_g28903</name>
</gene>
<dbReference type="SUPFAM" id="SSF53098">
    <property type="entry name" value="Ribonuclease H-like"/>
    <property type="match status" value="1"/>
</dbReference>
<dbReference type="Gene3D" id="3.10.10.10">
    <property type="entry name" value="HIV Type 1 Reverse Transcriptase, subunit A, domain 1"/>
    <property type="match status" value="1"/>
</dbReference>
<feature type="domain" description="Integrase catalytic" evidence="8">
    <location>
        <begin position="1044"/>
        <end position="1214"/>
    </location>
</feature>
<keyword evidence="4" id="KW-0378">Hydrolase</keyword>
<feature type="coiled-coil region" evidence="6">
    <location>
        <begin position="1236"/>
        <end position="1263"/>
    </location>
</feature>
<keyword evidence="1" id="KW-0808">Transferase</keyword>
<reference evidence="9 10" key="1">
    <citation type="journal article" date="2018" name="Cell">
        <title>The Chara Genome: Secondary Complexity and Implications for Plant Terrestrialization.</title>
        <authorList>
            <person name="Nishiyama T."/>
            <person name="Sakayama H."/>
            <person name="Vries J.D."/>
            <person name="Buschmann H."/>
            <person name="Saint-Marcoux D."/>
            <person name="Ullrich K.K."/>
            <person name="Haas F.B."/>
            <person name="Vanderstraeten L."/>
            <person name="Becker D."/>
            <person name="Lang D."/>
            <person name="Vosolsobe S."/>
            <person name="Rombauts S."/>
            <person name="Wilhelmsson P.K.I."/>
            <person name="Janitza P."/>
            <person name="Kern R."/>
            <person name="Heyl A."/>
            <person name="Rumpler F."/>
            <person name="Villalobos L.I.A.C."/>
            <person name="Clay J.M."/>
            <person name="Skokan R."/>
            <person name="Toyoda A."/>
            <person name="Suzuki Y."/>
            <person name="Kagoshima H."/>
            <person name="Schijlen E."/>
            <person name="Tajeshwar N."/>
            <person name="Catarino B."/>
            <person name="Hetherington A.J."/>
            <person name="Saltykova A."/>
            <person name="Bonnot C."/>
            <person name="Breuninger H."/>
            <person name="Symeonidi A."/>
            <person name="Radhakrishnan G.V."/>
            <person name="Van Nieuwerburgh F."/>
            <person name="Deforce D."/>
            <person name="Chang C."/>
            <person name="Karol K.G."/>
            <person name="Hedrich R."/>
            <person name="Ulvskov P."/>
            <person name="Glockner G."/>
            <person name="Delwiche C.F."/>
            <person name="Petrasek J."/>
            <person name="Van de Peer Y."/>
            <person name="Friml J."/>
            <person name="Beilby M."/>
            <person name="Dolan L."/>
            <person name="Kohara Y."/>
            <person name="Sugano S."/>
            <person name="Fujiyama A."/>
            <person name="Delaux P.-M."/>
            <person name="Quint M."/>
            <person name="TheiBen G."/>
            <person name="Hagemann M."/>
            <person name="Harholt J."/>
            <person name="Dunand C."/>
            <person name="Zachgo S."/>
            <person name="Langdale J."/>
            <person name="Maumus F."/>
            <person name="Straeten D.V.D."/>
            <person name="Gould S.B."/>
            <person name="Rensing S.A."/>
        </authorList>
    </citation>
    <scope>NUCLEOTIDE SEQUENCE [LARGE SCALE GENOMIC DNA]</scope>
    <source>
        <strain evidence="9 10">S276</strain>
    </source>
</reference>
<comment type="caution">
    <text evidence="9">The sequence shown here is derived from an EMBL/GenBank/DDBJ whole genome shotgun (WGS) entry which is preliminary data.</text>
</comment>
<keyword evidence="10" id="KW-1185">Reference proteome</keyword>
<evidence type="ECO:0000256" key="3">
    <source>
        <dbReference type="ARBA" id="ARBA00022722"/>
    </source>
</evidence>
<dbReference type="Gene3D" id="2.40.70.10">
    <property type="entry name" value="Acid Proteases"/>
    <property type="match status" value="1"/>
</dbReference>
<feature type="compositionally biased region" description="Basic and acidic residues" evidence="7">
    <location>
        <begin position="40"/>
        <end position="65"/>
    </location>
</feature>
<dbReference type="Gene3D" id="3.30.70.270">
    <property type="match status" value="2"/>
</dbReference>
<dbReference type="GO" id="GO:0004519">
    <property type="term" value="F:endonuclease activity"/>
    <property type="evidence" value="ECO:0007669"/>
    <property type="project" value="UniProtKB-KW"/>
</dbReference>
<dbReference type="PANTHER" id="PTHR37984:SF5">
    <property type="entry name" value="PROTEIN NYNRIN-LIKE"/>
    <property type="match status" value="1"/>
</dbReference>
<dbReference type="GO" id="GO:0003676">
    <property type="term" value="F:nucleic acid binding"/>
    <property type="evidence" value="ECO:0007669"/>
    <property type="project" value="InterPro"/>
</dbReference>
<dbReference type="InterPro" id="IPR036397">
    <property type="entry name" value="RNaseH_sf"/>
</dbReference>
<keyword evidence="6" id="KW-0175">Coiled coil</keyword>
<dbReference type="InterPro" id="IPR050951">
    <property type="entry name" value="Retrovirus_Pol_polyprotein"/>
</dbReference>
<evidence type="ECO:0000256" key="2">
    <source>
        <dbReference type="ARBA" id="ARBA00022695"/>
    </source>
</evidence>
<keyword evidence="2" id="KW-0548">Nucleotidyltransferase</keyword>
<dbReference type="SUPFAM" id="SSF56672">
    <property type="entry name" value="DNA/RNA polymerases"/>
    <property type="match status" value="1"/>
</dbReference>
<evidence type="ECO:0000256" key="1">
    <source>
        <dbReference type="ARBA" id="ARBA00022679"/>
    </source>
</evidence>
<dbReference type="CDD" id="cd01647">
    <property type="entry name" value="RT_LTR"/>
    <property type="match status" value="1"/>
</dbReference>
<feature type="region of interest" description="Disordered" evidence="7">
    <location>
        <begin position="450"/>
        <end position="495"/>
    </location>
</feature>
<evidence type="ECO:0000313" key="10">
    <source>
        <dbReference type="Proteomes" id="UP000265515"/>
    </source>
</evidence>
<dbReference type="Gene3D" id="3.30.420.10">
    <property type="entry name" value="Ribonuclease H-like superfamily/Ribonuclease H"/>
    <property type="match status" value="1"/>
</dbReference>
<dbReference type="PROSITE" id="PS50994">
    <property type="entry name" value="INTEGRASE"/>
    <property type="match status" value="1"/>
</dbReference>
<dbReference type="InterPro" id="IPR043502">
    <property type="entry name" value="DNA/RNA_pol_sf"/>
</dbReference>
<evidence type="ECO:0000313" key="9">
    <source>
        <dbReference type="EMBL" id="GBG79186.1"/>
    </source>
</evidence>
<feature type="region of interest" description="Disordered" evidence="7">
    <location>
        <begin position="40"/>
        <end position="75"/>
    </location>
</feature>
<dbReference type="PANTHER" id="PTHR37984">
    <property type="entry name" value="PROTEIN CBG26694"/>
    <property type="match status" value="1"/>
</dbReference>